<dbReference type="Gene3D" id="1.25.40.10">
    <property type="entry name" value="Tetratricopeptide repeat domain"/>
    <property type="match status" value="1"/>
</dbReference>
<evidence type="ECO:0000256" key="2">
    <source>
        <dbReference type="ARBA" id="ARBA00023136"/>
    </source>
</evidence>
<evidence type="ECO:0000256" key="3">
    <source>
        <dbReference type="ARBA" id="ARBA00023139"/>
    </source>
</evidence>
<dbReference type="InterPro" id="IPR039565">
    <property type="entry name" value="BamD-like"/>
</dbReference>
<name>A0A3B0Y038_9ZZZZ</name>
<dbReference type="NCBIfam" id="TIGR03302">
    <property type="entry name" value="OM_YfiO"/>
    <property type="match status" value="1"/>
</dbReference>
<dbReference type="InterPro" id="IPR019734">
    <property type="entry name" value="TPR_rpt"/>
</dbReference>
<gene>
    <name evidence="7" type="ORF">MNBD_GAMMA10-739</name>
</gene>
<evidence type="ECO:0000256" key="4">
    <source>
        <dbReference type="ARBA" id="ARBA00023237"/>
    </source>
</evidence>
<dbReference type="EMBL" id="UOFJ01000362">
    <property type="protein sequence ID" value="VAW68732.1"/>
    <property type="molecule type" value="Genomic_DNA"/>
</dbReference>
<dbReference type="PANTHER" id="PTHR37423:SF1">
    <property type="entry name" value="OUTER MEMBRANE PROTEIN ASSEMBLY FACTOR BAMD"/>
    <property type="match status" value="1"/>
</dbReference>
<sequence length="264" mass="29904">MMRLLCLLILSPILSLFLFACAEDGIKKDIYADWSAEQFYDAATDALESGEFEKAITNLENLEARFPFNPYARQAQLDIAYAYYKFDEPESAISAADRFIRLNPRDPNVDYAWYLKGLADYNRGTGFLDSFFTRDISLHDNSSMQQSFSNFSTLVERYPESRYAQDAYQHMVFLRNKLAEAELHAANYYIKRKAWLAAARRGQYIIENYPTTPTSRKALGVMINAYTALGLDDLAADAQAVLEENPVSDKKVAATAGNLEIEAP</sequence>
<dbReference type="PANTHER" id="PTHR37423">
    <property type="entry name" value="SOLUBLE LYTIC MUREIN TRANSGLYCOSYLASE-RELATED"/>
    <property type="match status" value="1"/>
</dbReference>
<evidence type="ECO:0000256" key="1">
    <source>
        <dbReference type="ARBA" id="ARBA00022729"/>
    </source>
</evidence>
<dbReference type="InterPro" id="IPR011990">
    <property type="entry name" value="TPR-like_helical_dom_sf"/>
</dbReference>
<dbReference type="Pfam" id="PF13525">
    <property type="entry name" value="YfiO"/>
    <property type="match status" value="1"/>
</dbReference>
<dbReference type="AlphaFoldDB" id="A0A3B0Y038"/>
<dbReference type="PROSITE" id="PS51257">
    <property type="entry name" value="PROKAR_LIPOPROTEIN"/>
    <property type="match status" value="1"/>
</dbReference>
<keyword evidence="1" id="KW-0732">Signal</keyword>
<keyword evidence="2" id="KW-0472">Membrane</keyword>
<dbReference type="GO" id="GO:0051205">
    <property type="term" value="P:protein insertion into membrane"/>
    <property type="evidence" value="ECO:0007669"/>
    <property type="project" value="TreeGrafter"/>
</dbReference>
<dbReference type="SUPFAM" id="SSF48452">
    <property type="entry name" value="TPR-like"/>
    <property type="match status" value="1"/>
</dbReference>
<evidence type="ECO:0000256" key="5">
    <source>
        <dbReference type="ARBA" id="ARBA00023288"/>
    </source>
</evidence>
<evidence type="ECO:0000313" key="7">
    <source>
        <dbReference type="EMBL" id="VAW68732.1"/>
    </source>
</evidence>
<dbReference type="InterPro" id="IPR017689">
    <property type="entry name" value="BamD"/>
</dbReference>
<accession>A0A3B0Y038</accession>
<dbReference type="HAMAP" id="MF_00922">
    <property type="entry name" value="OM_assembly_BamD"/>
    <property type="match status" value="1"/>
</dbReference>
<organism evidence="7">
    <name type="scientific">hydrothermal vent metagenome</name>
    <dbReference type="NCBI Taxonomy" id="652676"/>
    <lineage>
        <taxon>unclassified sequences</taxon>
        <taxon>metagenomes</taxon>
        <taxon>ecological metagenomes</taxon>
    </lineage>
</organism>
<feature type="domain" description="Outer membrane lipoprotein BamD-like" evidence="6">
    <location>
        <begin position="35"/>
        <end position="239"/>
    </location>
</feature>
<keyword evidence="3" id="KW-0564">Palmitate</keyword>
<dbReference type="CDD" id="cd15830">
    <property type="entry name" value="BamD"/>
    <property type="match status" value="1"/>
</dbReference>
<protein>
    <submittedName>
        <fullName evidence="7">Outer membrane beta-barrel assembly protein BamD</fullName>
    </submittedName>
</protein>
<dbReference type="PROSITE" id="PS50005">
    <property type="entry name" value="TPR"/>
    <property type="match status" value="1"/>
</dbReference>
<reference evidence="7" key="1">
    <citation type="submission" date="2018-06" db="EMBL/GenBank/DDBJ databases">
        <authorList>
            <person name="Zhirakovskaya E."/>
        </authorList>
    </citation>
    <scope>NUCLEOTIDE SEQUENCE</scope>
</reference>
<keyword evidence="4" id="KW-0998">Cell outer membrane</keyword>
<evidence type="ECO:0000259" key="6">
    <source>
        <dbReference type="Pfam" id="PF13525"/>
    </source>
</evidence>
<proteinExistence type="inferred from homology"/>
<dbReference type="GO" id="GO:1990063">
    <property type="term" value="C:Bam protein complex"/>
    <property type="evidence" value="ECO:0007669"/>
    <property type="project" value="TreeGrafter"/>
</dbReference>
<keyword evidence="5" id="KW-0449">Lipoprotein</keyword>